<evidence type="ECO:0000256" key="1">
    <source>
        <dbReference type="SAM" id="Phobius"/>
    </source>
</evidence>
<dbReference type="AlphaFoldDB" id="A0A4S4NKB9"/>
<protein>
    <submittedName>
        <fullName evidence="2">Uncharacterized protein</fullName>
    </submittedName>
</protein>
<accession>A0A4S4NKB9</accession>
<reference evidence="2 3" key="1">
    <citation type="submission" date="2019-04" db="EMBL/GenBank/DDBJ databases">
        <title>Lewinella litorea sp. nov., isolated from a marine sand.</title>
        <authorList>
            <person name="Yoon J.-H."/>
        </authorList>
    </citation>
    <scope>NUCLEOTIDE SEQUENCE [LARGE SCALE GENOMIC DNA]</scope>
    <source>
        <strain evidence="2 3">HSMS-39</strain>
    </source>
</reference>
<keyword evidence="1" id="KW-0472">Membrane</keyword>
<keyword evidence="1" id="KW-1133">Transmembrane helix</keyword>
<dbReference type="EMBL" id="SRSF01000002">
    <property type="protein sequence ID" value="THH40304.1"/>
    <property type="molecule type" value="Genomic_DNA"/>
</dbReference>
<gene>
    <name evidence="2" type="ORF">E4021_06090</name>
</gene>
<dbReference type="OrthoDB" id="1495790at2"/>
<proteinExistence type="predicted"/>
<dbReference type="RefSeq" id="WP_136457435.1">
    <property type="nucleotide sequence ID" value="NZ_SRSF01000002.1"/>
</dbReference>
<keyword evidence="3" id="KW-1185">Reference proteome</keyword>
<organism evidence="2 3">
    <name type="scientific">Neolewinella litorea</name>
    <dbReference type="NCBI Taxonomy" id="2562452"/>
    <lineage>
        <taxon>Bacteria</taxon>
        <taxon>Pseudomonadati</taxon>
        <taxon>Bacteroidota</taxon>
        <taxon>Saprospiria</taxon>
        <taxon>Saprospirales</taxon>
        <taxon>Lewinellaceae</taxon>
        <taxon>Neolewinella</taxon>
    </lineage>
</organism>
<keyword evidence="1" id="KW-0812">Transmembrane</keyword>
<evidence type="ECO:0000313" key="3">
    <source>
        <dbReference type="Proteomes" id="UP000308528"/>
    </source>
</evidence>
<evidence type="ECO:0000313" key="2">
    <source>
        <dbReference type="EMBL" id="THH40304.1"/>
    </source>
</evidence>
<name>A0A4S4NKB9_9BACT</name>
<dbReference type="Proteomes" id="UP000308528">
    <property type="component" value="Unassembled WGS sequence"/>
</dbReference>
<sequence length="85" mass="9437">MRFYAITVDQIVYRFYLMMAIVLIALFSGWTSFALLSLPIFLSAILGIRFRTPAPRKVIPIRQVTSSGKVVELSSANAVEGDKVA</sequence>
<feature type="transmembrane region" description="Helical" evidence="1">
    <location>
        <begin position="15"/>
        <end position="48"/>
    </location>
</feature>
<comment type="caution">
    <text evidence="2">The sequence shown here is derived from an EMBL/GenBank/DDBJ whole genome shotgun (WGS) entry which is preliminary data.</text>
</comment>